<dbReference type="InterPro" id="IPR012334">
    <property type="entry name" value="Pectin_lyas_fold"/>
</dbReference>
<feature type="chain" id="PRO_5047423602" evidence="1">
    <location>
        <begin position="31"/>
        <end position="365"/>
    </location>
</feature>
<proteinExistence type="predicted"/>
<feature type="signal peptide" evidence="1">
    <location>
        <begin position="1"/>
        <end position="30"/>
    </location>
</feature>
<evidence type="ECO:0000313" key="3">
    <source>
        <dbReference type="EMBL" id="MFD2694136.1"/>
    </source>
</evidence>
<dbReference type="InterPro" id="IPR024535">
    <property type="entry name" value="RHGA/B-epi-like_pectate_lyase"/>
</dbReference>
<gene>
    <name evidence="3" type="ORF">ACFSUE_10930</name>
</gene>
<accession>A0ABW5S2Y1</accession>
<comment type="caution">
    <text evidence="3">The sequence shown here is derived from an EMBL/GenBank/DDBJ whole genome shotgun (WGS) entry which is preliminary data.</text>
</comment>
<evidence type="ECO:0000313" key="4">
    <source>
        <dbReference type="Proteomes" id="UP001597399"/>
    </source>
</evidence>
<dbReference type="InterPro" id="IPR006626">
    <property type="entry name" value="PbH1"/>
</dbReference>
<keyword evidence="4" id="KW-1185">Reference proteome</keyword>
<dbReference type="PROSITE" id="PS51257">
    <property type="entry name" value="PROKAR_LIPOPROTEIN"/>
    <property type="match status" value="1"/>
</dbReference>
<dbReference type="EMBL" id="JBHUMQ010000026">
    <property type="protein sequence ID" value="MFD2694136.1"/>
    <property type="molecule type" value="Genomic_DNA"/>
</dbReference>
<keyword evidence="3" id="KW-0378">Hydrolase</keyword>
<keyword evidence="1" id="KW-0732">Signal</keyword>
<feature type="domain" description="Rhamnogalacturonase A/B/Epimerase-like pectate lyase" evidence="2">
    <location>
        <begin position="57"/>
        <end position="290"/>
    </location>
</feature>
<dbReference type="Pfam" id="PF12708">
    <property type="entry name" value="Pect-lyase_RHGA_epim"/>
    <property type="match status" value="1"/>
</dbReference>
<dbReference type="SUPFAM" id="SSF51126">
    <property type="entry name" value="Pectin lyase-like"/>
    <property type="match status" value="1"/>
</dbReference>
<protein>
    <submittedName>
        <fullName evidence="3">Glycosyl hydrolase family 28-related protein</fullName>
    </submittedName>
</protein>
<sequence length="365" mass="39139">MNHWMFKTSTKLMIAAVVLLVLGGCSLNTAPDPTIVKKSSEEQSITATNNPALLQAKAFQVKGDGKTDNTEAVEKLFRAAAEVKGTVYFGKGVYLISKTISVPKNVSIIGAGMRQTTFKSMTDKDEAVFSLAGEQTLQDVGFKSRIGVLPAGDNITINNAAFSCRVQGIQNSVTVRNLIITNSLFERSGYAILSNSEPSYDVKILNCRFVNNTADAIEINAPSQRWTIENCTFRGIKSKTSNAGFGVGAAISAKAIVVKGCTFENINGQAVHAEAHSEVAVINCTFKNSGHSSYAGSPHADIAVLSEATVTVAHSVFLKSDPDYSKLAIYNTDRPVGGTVVVSDSVFYKKKIDAQVKSVHNQFHN</sequence>
<dbReference type="InterPro" id="IPR011050">
    <property type="entry name" value="Pectin_lyase_fold/virulence"/>
</dbReference>
<dbReference type="SMART" id="SM00710">
    <property type="entry name" value="PbH1"/>
    <property type="match status" value="5"/>
</dbReference>
<dbReference type="GO" id="GO:0016787">
    <property type="term" value="F:hydrolase activity"/>
    <property type="evidence" value="ECO:0007669"/>
    <property type="project" value="UniProtKB-KW"/>
</dbReference>
<dbReference type="RefSeq" id="WP_253057694.1">
    <property type="nucleotide sequence ID" value="NZ_JAMXWM010000001.1"/>
</dbReference>
<name>A0ABW5S2Y1_9BACL</name>
<evidence type="ECO:0000259" key="2">
    <source>
        <dbReference type="Pfam" id="PF12708"/>
    </source>
</evidence>
<reference evidence="4" key="1">
    <citation type="journal article" date="2019" name="Int. J. Syst. Evol. Microbiol.">
        <title>The Global Catalogue of Microorganisms (GCM) 10K type strain sequencing project: providing services to taxonomists for standard genome sequencing and annotation.</title>
        <authorList>
            <consortium name="The Broad Institute Genomics Platform"/>
            <consortium name="The Broad Institute Genome Sequencing Center for Infectious Disease"/>
            <person name="Wu L."/>
            <person name="Ma J."/>
        </authorList>
    </citation>
    <scope>NUCLEOTIDE SEQUENCE [LARGE SCALE GENOMIC DNA]</scope>
    <source>
        <strain evidence="4">TISTR 2466</strain>
    </source>
</reference>
<dbReference type="Proteomes" id="UP001597399">
    <property type="component" value="Unassembled WGS sequence"/>
</dbReference>
<organism evidence="3 4">
    <name type="scientific">Sporolactobacillus shoreicorticis</name>
    <dbReference type="NCBI Taxonomy" id="1923877"/>
    <lineage>
        <taxon>Bacteria</taxon>
        <taxon>Bacillati</taxon>
        <taxon>Bacillota</taxon>
        <taxon>Bacilli</taxon>
        <taxon>Bacillales</taxon>
        <taxon>Sporolactobacillaceae</taxon>
        <taxon>Sporolactobacillus</taxon>
    </lineage>
</organism>
<evidence type="ECO:0000256" key="1">
    <source>
        <dbReference type="SAM" id="SignalP"/>
    </source>
</evidence>
<dbReference type="Gene3D" id="2.160.20.10">
    <property type="entry name" value="Single-stranded right-handed beta-helix, Pectin lyase-like"/>
    <property type="match status" value="1"/>
</dbReference>